<dbReference type="GO" id="GO:0000127">
    <property type="term" value="C:transcription factor TFIIIC complex"/>
    <property type="evidence" value="ECO:0007669"/>
    <property type="project" value="TreeGrafter"/>
</dbReference>
<dbReference type="AlphaFoldDB" id="A0A834HUL6"/>
<keyword evidence="3" id="KW-1185">Reference proteome</keyword>
<proteinExistence type="predicted"/>
<evidence type="ECO:0000313" key="3">
    <source>
        <dbReference type="Proteomes" id="UP000625711"/>
    </source>
</evidence>
<reference evidence="2" key="1">
    <citation type="submission" date="2020-08" db="EMBL/GenBank/DDBJ databases">
        <title>Genome sequencing and assembly of the red palm weevil Rhynchophorus ferrugineus.</title>
        <authorList>
            <person name="Dias G.B."/>
            <person name="Bergman C.M."/>
            <person name="Manee M."/>
        </authorList>
    </citation>
    <scope>NUCLEOTIDE SEQUENCE</scope>
    <source>
        <strain evidence="2">AA-2017</strain>
        <tissue evidence="2">Whole larva</tissue>
    </source>
</reference>
<dbReference type="Gene3D" id="2.60.40.4370">
    <property type="match status" value="1"/>
</dbReference>
<dbReference type="InterPro" id="IPR019481">
    <property type="entry name" value="TFIIIC_triple_barrel"/>
</dbReference>
<evidence type="ECO:0000313" key="2">
    <source>
        <dbReference type="EMBL" id="KAF7268895.1"/>
    </source>
</evidence>
<dbReference type="PANTHER" id="PTHR21860">
    <property type="entry name" value="TRANSCRIPTION INITIATION FACTOR IIIC TFIIIC , POLYPEPTIDE 6-RELATED"/>
    <property type="match status" value="1"/>
</dbReference>
<name>A0A834HUL6_RHYFE</name>
<dbReference type="OrthoDB" id="1877767at2759"/>
<protein>
    <recommendedName>
        <fullName evidence="1">Transcription factor TFIIIC triple barrel domain-containing protein</fullName>
    </recommendedName>
</protein>
<accession>A0A834HUL6</accession>
<dbReference type="Pfam" id="PF10419">
    <property type="entry name" value="TFIIIC_sub6"/>
    <property type="match status" value="1"/>
</dbReference>
<dbReference type="GO" id="GO:0006383">
    <property type="term" value="P:transcription by RNA polymerase III"/>
    <property type="evidence" value="ECO:0007669"/>
    <property type="project" value="InterPro"/>
</dbReference>
<feature type="domain" description="Transcription factor TFIIIC triple barrel" evidence="1">
    <location>
        <begin position="6"/>
        <end position="95"/>
    </location>
</feature>
<gene>
    <name evidence="2" type="ORF">GWI33_017997</name>
</gene>
<evidence type="ECO:0000259" key="1">
    <source>
        <dbReference type="Pfam" id="PF10419"/>
    </source>
</evidence>
<dbReference type="InterPro" id="IPR042771">
    <property type="entry name" value="GTF3C6-like"/>
</dbReference>
<sequence length="344" mass="40529">MNLNNSTEKLLYFDFNDKIPKEFLQNKMFIRIVDLKTPNPLVQINDMVFKGSYGYSVGTNIFLQRTPNQDNNDNPFLTWTSNNLVVTNTQMKTVYCKKMRVLPRKTKIPENNGIIKYKFNWNYHELLKKFEDGTLDLHDMIMHYYSDDTNEPTPQPIVEAPILTEEQKISDVETKLEESVECYNMENTETIHQIELKNAYENLNILARKPLQRKKSMEQVDCEEKFKKSFNYKNIECKVIEKPFFSYFKEKQSNTLSDFVDIEACVRQKILKPTKHIPRILNSDEEKAVLKIENLEMEKQIKSNTSEENEKKDFYGNTPLETLNMYKNLVSALEKRICELSSSS</sequence>
<dbReference type="PANTHER" id="PTHR21860:SF2">
    <property type="entry name" value="GENERAL TRANSCRIPTION FACTOR 3C POLYPEPTIDE 6"/>
    <property type="match status" value="1"/>
</dbReference>
<dbReference type="Proteomes" id="UP000625711">
    <property type="component" value="Unassembled WGS sequence"/>
</dbReference>
<organism evidence="2 3">
    <name type="scientific">Rhynchophorus ferrugineus</name>
    <name type="common">Red palm weevil</name>
    <name type="synonym">Curculio ferrugineus</name>
    <dbReference type="NCBI Taxonomy" id="354439"/>
    <lineage>
        <taxon>Eukaryota</taxon>
        <taxon>Metazoa</taxon>
        <taxon>Ecdysozoa</taxon>
        <taxon>Arthropoda</taxon>
        <taxon>Hexapoda</taxon>
        <taxon>Insecta</taxon>
        <taxon>Pterygota</taxon>
        <taxon>Neoptera</taxon>
        <taxon>Endopterygota</taxon>
        <taxon>Coleoptera</taxon>
        <taxon>Polyphaga</taxon>
        <taxon>Cucujiformia</taxon>
        <taxon>Curculionidae</taxon>
        <taxon>Dryophthorinae</taxon>
        <taxon>Rhynchophorus</taxon>
    </lineage>
</organism>
<dbReference type="EMBL" id="JAACXV010014293">
    <property type="protein sequence ID" value="KAF7268895.1"/>
    <property type="molecule type" value="Genomic_DNA"/>
</dbReference>
<comment type="caution">
    <text evidence="2">The sequence shown here is derived from an EMBL/GenBank/DDBJ whole genome shotgun (WGS) entry which is preliminary data.</text>
</comment>